<dbReference type="KEGG" id="vg:75691296"/>
<evidence type="ECO:0000313" key="1">
    <source>
        <dbReference type="EMBL" id="QWM90200.1"/>
    </source>
</evidence>
<protein>
    <submittedName>
        <fullName evidence="1">Uncharacterized protein</fullName>
    </submittedName>
</protein>
<dbReference type="Proteomes" id="UP000827813">
    <property type="component" value="Segment"/>
</dbReference>
<gene>
    <name evidence="1" type="primary">gp_23133</name>
</gene>
<accession>A0AAE7S1U7</accession>
<proteinExistence type="predicted"/>
<reference evidence="1 2" key="1">
    <citation type="submission" date="2021-04" db="EMBL/GenBank/DDBJ databases">
        <authorList>
            <person name="Shkoporov A.N."/>
            <person name="Stockdale S.R."/>
            <person name="Guerin E."/>
            <person name="Ross R.P."/>
            <person name="Hill C."/>
        </authorList>
    </citation>
    <scope>NUCLEOTIDE SEQUENCE [LARGE SCALE GENOMIC DNA]</scope>
    <source>
        <strain evidence="2">cr9_1</strain>
    </source>
</reference>
<organism evidence="1 2">
    <name type="scientific">uncultured phage cr9_1</name>
    <dbReference type="NCBI Taxonomy" id="2986400"/>
    <lineage>
        <taxon>Viruses</taxon>
        <taxon>Duplodnaviria</taxon>
        <taxon>Heunggongvirae</taxon>
        <taxon>Uroviricota</taxon>
        <taxon>Caudoviricetes</taxon>
        <taxon>Crassvirales</taxon>
        <taxon>Intestiviridae</taxon>
        <taxon>Crudevirinae</taxon>
        <taxon>Dabirmavirus</taxon>
        <taxon>Dabirmavirus hominis</taxon>
    </lineage>
</organism>
<keyword evidence="2" id="KW-1185">Reference proteome</keyword>
<dbReference type="GeneID" id="75691296"/>
<dbReference type="EMBL" id="MZ130486">
    <property type="protein sequence ID" value="QWM90200.1"/>
    <property type="molecule type" value="Genomic_DNA"/>
</dbReference>
<evidence type="ECO:0000313" key="2">
    <source>
        <dbReference type="Proteomes" id="UP000827813"/>
    </source>
</evidence>
<sequence length="94" mass="10603">MKIPDNITIGGQIIDVKFIDHLDNGYLGQISLGESEIVIAQNFNGHEQHQESINSTFIHEIIHGILDTMEKLNLVVMKNLLILLLDICIKLLNK</sequence>
<name>A0AAE7S1U7_9CAUD</name>
<dbReference type="RefSeq" id="YP_010359772.1">
    <property type="nucleotide sequence ID" value="NC_062776.1"/>
</dbReference>